<name>A0A2V5IHU9_9EURO</name>
<evidence type="ECO:0000313" key="3">
    <source>
        <dbReference type="Proteomes" id="UP000248817"/>
    </source>
</evidence>
<evidence type="ECO:0000313" key="2">
    <source>
        <dbReference type="EMBL" id="PYI28070.1"/>
    </source>
</evidence>
<sequence>MRTARGVVPACLMWKSHGRETEPAFKPVQVITLNAATELYLSSILQFPNSQVQPIRYQNTNPCPTAHPPKHQQKV</sequence>
<evidence type="ECO:0000256" key="1">
    <source>
        <dbReference type="SAM" id="MobiDB-lite"/>
    </source>
</evidence>
<protein>
    <submittedName>
        <fullName evidence="2">Uncharacterized protein</fullName>
    </submittedName>
</protein>
<dbReference type="EMBL" id="KZ825556">
    <property type="protein sequence ID" value="PYI28070.1"/>
    <property type="molecule type" value="Genomic_DNA"/>
</dbReference>
<reference evidence="2 3" key="1">
    <citation type="submission" date="2018-02" db="EMBL/GenBank/DDBJ databases">
        <title>The genomes of Aspergillus section Nigri reveals drivers in fungal speciation.</title>
        <authorList>
            <consortium name="DOE Joint Genome Institute"/>
            <person name="Vesth T.C."/>
            <person name="Nybo J."/>
            <person name="Theobald S."/>
            <person name="Brandl J."/>
            <person name="Frisvad J.C."/>
            <person name="Nielsen K.F."/>
            <person name="Lyhne E.K."/>
            <person name="Kogle M.E."/>
            <person name="Kuo A."/>
            <person name="Riley R."/>
            <person name="Clum A."/>
            <person name="Nolan M."/>
            <person name="Lipzen A."/>
            <person name="Salamov A."/>
            <person name="Henrissat B."/>
            <person name="Wiebenga A."/>
            <person name="De vries R.P."/>
            <person name="Grigoriev I.V."/>
            <person name="Mortensen U.H."/>
            <person name="Andersen M.R."/>
            <person name="Baker S.E."/>
        </authorList>
    </citation>
    <scope>NUCLEOTIDE SEQUENCE [LARGE SCALE GENOMIC DNA]</scope>
    <source>
        <strain evidence="2 3">CBS 114.80</strain>
    </source>
</reference>
<dbReference type="Proteomes" id="UP000248817">
    <property type="component" value="Unassembled WGS sequence"/>
</dbReference>
<gene>
    <name evidence="2" type="ORF">BP00DRAFT_273839</name>
</gene>
<accession>A0A2V5IHU9</accession>
<keyword evidence="3" id="KW-1185">Reference proteome</keyword>
<organism evidence="2 3">
    <name type="scientific">Aspergillus indologenus CBS 114.80</name>
    <dbReference type="NCBI Taxonomy" id="1450541"/>
    <lineage>
        <taxon>Eukaryota</taxon>
        <taxon>Fungi</taxon>
        <taxon>Dikarya</taxon>
        <taxon>Ascomycota</taxon>
        <taxon>Pezizomycotina</taxon>
        <taxon>Eurotiomycetes</taxon>
        <taxon>Eurotiomycetidae</taxon>
        <taxon>Eurotiales</taxon>
        <taxon>Aspergillaceae</taxon>
        <taxon>Aspergillus</taxon>
        <taxon>Aspergillus subgen. Circumdati</taxon>
    </lineage>
</organism>
<proteinExistence type="predicted"/>
<feature type="region of interest" description="Disordered" evidence="1">
    <location>
        <begin position="56"/>
        <end position="75"/>
    </location>
</feature>
<dbReference type="AlphaFoldDB" id="A0A2V5IHU9"/>